<keyword evidence="2" id="KW-1185">Reference proteome</keyword>
<dbReference type="PROSITE" id="PS01228">
    <property type="entry name" value="COF_1"/>
    <property type="match status" value="1"/>
</dbReference>
<accession>A0ABZ2C779</accession>
<evidence type="ECO:0000313" key="1">
    <source>
        <dbReference type="EMBL" id="WVX78927.1"/>
    </source>
</evidence>
<keyword evidence="1" id="KW-0378">Hydrolase</keyword>
<dbReference type="CDD" id="cd07516">
    <property type="entry name" value="HAD_Pase"/>
    <property type="match status" value="1"/>
</dbReference>
<dbReference type="RefSeq" id="WP_338447861.1">
    <property type="nucleotide sequence ID" value="NZ_CP137640.1"/>
</dbReference>
<dbReference type="Proteomes" id="UP001357223">
    <property type="component" value="Chromosome"/>
</dbReference>
<dbReference type="GO" id="GO:0016787">
    <property type="term" value="F:hydrolase activity"/>
    <property type="evidence" value="ECO:0007669"/>
    <property type="project" value="UniProtKB-KW"/>
</dbReference>
<dbReference type="InterPro" id="IPR000150">
    <property type="entry name" value="Cof"/>
</dbReference>
<protein>
    <submittedName>
        <fullName evidence="1">Cof-type HAD-IIB family hydrolase</fullName>
        <ecNumber evidence="1">3.1.3.-</ecNumber>
    </submittedName>
</protein>
<dbReference type="EMBL" id="CP137640">
    <property type="protein sequence ID" value="WVX78927.1"/>
    <property type="molecule type" value="Genomic_DNA"/>
</dbReference>
<dbReference type="SFLD" id="SFLDG01144">
    <property type="entry name" value="C2.B.4:_PGP_Like"/>
    <property type="match status" value="1"/>
</dbReference>
<proteinExistence type="predicted"/>
<dbReference type="PANTHER" id="PTHR10000:SF55">
    <property type="entry name" value="5-AMINO-6-(5-PHOSPHO-D-RIBITYLAMINO)URACIL PHOSPHATASE YCSE"/>
    <property type="match status" value="1"/>
</dbReference>
<dbReference type="Pfam" id="PF08282">
    <property type="entry name" value="Hydrolase_3"/>
    <property type="match status" value="1"/>
</dbReference>
<dbReference type="PANTHER" id="PTHR10000">
    <property type="entry name" value="PHOSPHOSERINE PHOSPHATASE"/>
    <property type="match status" value="1"/>
</dbReference>
<dbReference type="PROSITE" id="PS01229">
    <property type="entry name" value="COF_2"/>
    <property type="match status" value="1"/>
</dbReference>
<dbReference type="InterPro" id="IPR036412">
    <property type="entry name" value="HAD-like_sf"/>
</dbReference>
<sequence length="290" mass="32412">MIKLLAIDLDGTLLNKGKYISQRNIDAIQAAKQNGIEVVIATGRANFDAQNIIKDIALDPWIIGTNGATIHTPSGELFHSAPLEKSMALSMLQVFEEQQLYYEAFIDNQICAPQYGRKLLFKEMEGLIKTKPDLDIDLLRLEVEIQFGQSAFLFIPSYHVMKDTNSDIYNILAYSFDEDKLKKGWSRFVDLPDVTIVQSGVHNFHLQHTQASKGNALKRLAKELHIDVAECAAVGDNYNDMSMLEIAGLSAAMGNADQEIKDACDFVTKSNNEDGVAYFIESFLIEINKK</sequence>
<reference evidence="1 2" key="1">
    <citation type="submission" date="2023-10" db="EMBL/GenBank/DDBJ databases">
        <title>Niallia locisalis sp.nov. isolated from a salt pond sample.</title>
        <authorList>
            <person name="Li X.-J."/>
            <person name="Dong L."/>
        </authorList>
    </citation>
    <scope>NUCLEOTIDE SEQUENCE [LARGE SCALE GENOMIC DNA]</scope>
    <source>
        <strain evidence="1 2">DSM 29761</strain>
    </source>
</reference>
<dbReference type="Gene3D" id="3.40.50.1000">
    <property type="entry name" value="HAD superfamily/HAD-like"/>
    <property type="match status" value="1"/>
</dbReference>
<dbReference type="InterPro" id="IPR023214">
    <property type="entry name" value="HAD_sf"/>
</dbReference>
<dbReference type="Gene3D" id="3.30.1240.10">
    <property type="match status" value="1"/>
</dbReference>
<gene>
    <name evidence="1" type="ORF">R4Z09_16600</name>
</gene>
<dbReference type="NCBIfam" id="TIGR00099">
    <property type="entry name" value="Cof-subfamily"/>
    <property type="match status" value="1"/>
</dbReference>
<name>A0ABZ2C779_9BACI</name>
<dbReference type="SFLD" id="SFLDG01140">
    <property type="entry name" value="C2.B:_Phosphomannomutase_and_P"/>
    <property type="match status" value="1"/>
</dbReference>
<evidence type="ECO:0000313" key="2">
    <source>
        <dbReference type="Proteomes" id="UP001357223"/>
    </source>
</evidence>
<dbReference type="NCBIfam" id="TIGR01484">
    <property type="entry name" value="HAD-SF-IIB"/>
    <property type="match status" value="1"/>
</dbReference>
<dbReference type="InterPro" id="IPR006379">
    <property type="entry name" value="HAD-SF_hydro_IIB"/>
</dbReference>
<organism evidence="1 2">
    <name type="scientific">Niallia oryzisoli</name>
    <dbReference type="NCBI Taxonomy" id="1737571"/>
    <lineage>
        <taxon>Bacteria</taxon>
        <taxon>Bacillati</taxon>
        <taxon>Bacillota</taxon>
        <taxon>Bacilli</taxon>
        <taxon>Bacillales</taxon>
        <taxon>Bacillaceae</taxon>
        <taxon>Niallia</taxon>
    </lineage>
</organism>
<dbReference type="SUPFAM" id="SSF56784">
    <property type="entry name" value="HAD-like"/>
    <property type="match status" value="1"/>
</dbReference>
<dbReference type="SFLD" id="SFLDS00003">
    <property type="entry name" value="Haloacid_Dehalogenase"/>
    <property type="match status" value="1"/>
</dbReference>
<dbReference type="EC" id="3.1.3.-" evidence="1"/>